<sequence length="58" mass="6112">MSIAKSIWIITASIIVRIRLVGGWSGDGITSAQPLQQIAVLAGLAAERRKVGARRLAA</sequence>
<dbReference type="Proteomes" id="UP000614261">
    <property type="component" value="Unassembled WGS sequence"/>
</dbReference>
<proteinExistence type="predicted"/>
<accession>A0ABQ1JC76</accession>
<evidence type="ECO:0000313" key="1">
    <source>
        <dbReference type="EMBL" id="GGB63720.1"/>
    </source>
</evidence>
<protein>
    <submittedName>
        <fullName evidence="1">Uncharacterized protein</fullName>
    </submittedName>
</protein>
<name>A0ABQ1JC76_9SPHN</name>
<gene>
    <name evidence="1" type="ORF">GCM10010833_18390</name>
</gene>
<evidence type="ECO:0000313" key="2">
    <source>
        <dbReference type="Proteomes" id="UP000614261"/>
    </source>
</evidence>
<dbReference type="EMBL" id="BMGD01000003">
    <property type="protein sequence ID" value="GGB63720.1"/>
    <property type="molecule type" value="Genomic_DNA"/>
</dbReference>
<reference evidence="2" key="1">
    <citation type="journal article" date="2019" name="Int. J. Syst. Evol. Microbiol.">
        <title>The Global Catalogue of Microorganisms (GCM) 10K type strain sequencing project: providing services to taxonomists for standard genome sequencing and annotation.</title>
        <authorList>
            <consortium name="The Broad Institute Genomics Platform"/>
            <consortium name="The Broad Institute Genome Sequencing Center for Infectious Disease"/>
            <person name="Wu L."/>
            <person name="Ma J."/>
        </authorList>
    </citation>
    <scope>NUCLEOTIDE SEQUENCE [LARGE SCALE GENOMIC DNA]</scope>
    <source>
        <strain evidence="2">CGMCC 1.12851</strain>
    </source>
</reference>
<keyword evidence="2" id="KW-1185">Reference proteome</keyword>
<comment type="caution">
    <text evidence="1">The sequence shown here is derived from an EMBL/GenBank/DDBJ whole genome shotgun (WGS) entry which is preliminary data.</text>
</comment>
<organism evidence="1 2">
    <name type="scientific">Blastomonas aquatica</name>
    <dbReference type="NCBI Taxonomy" id="1510276"/>
    <lineage>
        <taxon>Bacteria</taxon>
        <taxon>Pseudomonadati</taxon>
        <taxon>Pseudomonadota</taxon>
        <taxon>Alphaproteobacteria</taxon>
        <taxon>Sphingomonadales</taxon>
        <taxon>Sphingomonadaceae</taxon>
        <taxon>Blastomonas</taxon>
    </lineage>
</organism>